<gene>
    <name evidence="1" type="ORF">ACHAWO_008805</name>
</gene>
<sequence>MITLLELLAVWDYTGKIWYKDMSEGTLRQLLHARVRSPHAKMLTSKVFLICQQSMDAKLPHKTVDLLKGIQRAKAAVADDAGIELSYWAMPNKTPEQTEAPACLRRLAHKFWVFNLAREAYQWL</sequence>
<evidence type="ECO:0000313" key="1">
    <source>
        <dbReference type="EMBL" id="KAL3774207.1"/>
    </source>
</evidence>
<keyword evidence="2" id="KW-1185">Reference proteome</keyword>
<reference evidence="1 2" key="1">
    <citation type="submission" date="2024-10" db="EMBL/GenBank/DDBJ databases">
        <title>Updated reference genomes for cyclostephanoid diatoms.</title>
        <authorList>
            <person name="Roberts W.R."/>
            <person name="Alverson A.J."/>
        </authorList>
    </citation>
    <scope>NUCLEOTIDE SEQUENCE [LARGE SCALE GENOMIC DNA]</scope>
    <source>
        <strain evidence="1 2">AJA010-31</strain>
    </source>
</reference>
<dbReference type="AlphaFoldDB" id="A0ABD3NE79"/>
<proteinExistence type="predicted"/>
<dbReference type="Proteomes" id="UP001530400">
    <property type="component" value="Unassembled WGS sequence"/>
</dbReference>
<comment type="caution">
    <text evidence="1">The sequence shown here is derived from an EMBL/GenBank/DDBJ whole genome shotgun (WGS) entry which is preliminary data.</text>
</comment>
<evidence type="ECO:0000313" key="2">
    <source>
        <dbReference type="Proteomes" id="UP001530400"/>
    </source>
</evidence>
<organism evidence="1 2">
    <name type="scientific">Cyclotella atomus</name>
    <dbReference type="NCBI Taxonomy" id="382360"/>
    <lineage>
        <taxon>Eukaryota</taxon>
        <taxon>Sar</taxon>
        <taxon>Stramenopiles</taxon>
        <taxon>Ochrophyta</taxon>
        <taxon>Bacillariophyta</taxon>
        <taxon>Coscinodiscophyceae</taxon>
        <taxon>Thalassiosirophycidae</taxon>
        <taxon>Stephanodiscales</taxon>
        <taxon>Stephanodiscaceae</taxon>
        <taxon>Cyclotella</taxon>
    </lineage>
</organism>
<dbReference type="EMBL" id="JALLPJ020001205">
    <property type="protein sequence ID" value="KAL3774207.1"/>
    <property type="molecule type" value="Genomic_DNA"/>
</dbReference>
<protein>
    <submittedName>
        <fullName evidence="1">Uncharacterized protein</fullName>
    </submittedName>
</protein>
<accession>A0ABD3NE79</accession>
<name>A0ABD3NE79_9STRA</name>